<name>A0A5B8Z3U3_CYTDA</name>
<dbReference type="KEGG" id="bda:FSZ17_11255"/>
<evidence type="ECO:0000313" key="3">
    <source>
        <dbReference type="EMBL" id="QED47780.1"/>
    </source>
</evidence>
<dbReference type="Proteomes" id="UP000321555">
    <property type="component" value="Chromosome"/>
</dbReference>
<gene>
    <name evidence="3" type="ORF">FSZ17_11255</name>
</gene>
<keyword evidence="4" id="KW-1185">Reference proteome</keyword>
<dbReference type="EMBL" id="CP042593">
    <property type="protein sequence ID" value="QED47780.1"/>
    <property type="molecule type" value="Genomic_DNA"/>
</dbReference>
<dbReference type="RefSeq" id="WP_057770362.1">
    <property type="nucleotide sequence ID" value="NZ_CP042593.1"/>
</dbReference>
<dbReference type="Pfam" id="PF01361">
    <property type="entry name" value="Tautomerase"/>
    <property type="match status" value="1"/>
</dbReference>
<evidence type="ECO:0000259" key="2">
    <source>
        <dbReference type="Pfam" id="PF01361"/>
    </source>
</evidence>
<organism evidence="3 4">
    <name type="scientific">Cytobacillus dafuensis</name>
    <name type="common">Bacillus dafuensis</name>
    <dbReference type="NCBI Taxonomy" id="1742359"/>
    <lineage>
        <taxon>Bacteria</taxon>
        <taxon>Bacillati</taxon>
        <taxon>Bacillota</taxon>
        <taxon>Bacilli</taxon>
        <taxon>Bacillales</taxon>
        <taxon>Bacillaceae</taxon>
        <taxon>Cytobacillus</taxon>
    </lineage>
</organism>
<evidence type="ECO:0000256" key="1">
    <source>
        <dbReference type="ARBA" id="ARBA00023235"/>
    </source>
</evidence>
<dbReference type="InterPro" id="IPR004370">
    <property type="entry name" value="4-OT-like_dom"/>
</dbReference>
<dbReference type="GO" id="GO:0016853">
    <property type="term" value="F:isomerase activity"/>
    <property type="evidence" value="ECO:0007669"/>
    <property type="project" value="UniProtKB-KW"/>
</dbReference>
<accession>A0A5B8Z3U3</accession>
<dbReference type="STRING" id="1742359.GCA_001439625_00694"/>
<feature type="domain" description="4-oxalocrotonate tautomerase-like" evidence="2">
    <location>
        <begin position="2"/>
        <end position="60"/>
    </location>
</feature>
<dbReference type="AlphaFoldDB" id="A0A5B8Z3U3"/>
<dbReference type="SUPFAM" id="SSF55331">
    <property type="entry name" value="Tautomerase/MIF"/>
    <property type="match status" value="1"/>
</dbReference>
<proteinExistence type="predicted"/>
<keyword evidence="1" id="KW-0413">Isomerase</keyword>
<dbReference type="OrthoDB" id="9804765at2"/>
<protein>
    <submittedName>
        <fullName evidence="3">Tautomerase</fullName>
    </submittedName>
</protein>
<dbReference type="Gene3D" id="3.30.429.10">
    <property type="entry name" value="Macrophage Migration Inhibitory Factor"/>
    <property type="match status" value="1"/>
</dbReference>
<sequence>MPIIQISMLEGREQKTIEQCIRNVAQTVHESLSVPLSSIRVVVYEVPKNHFAVGDKLKTDTGGSLSAKL</sequence>
<dbReference type="InterPro" id="IPR014347">
    <property type="entry name" value="Tautomerase/MIF_sf"/>
</dbReference>
<evidence type="ECO:0000313" key="4">
    <source>
        <dbReference type="Proteomes" id="UP000321555"/>
    </source>
</evidence>
<reference evidence="4" key="1">
    <citation type="submission" date="2019-08" db="EMBL/GenBank/DDBJ databases">
        <authorList>
            <person name="Zheng X."/>
        </authorList>
    </citation>
    <scope>NUCLEOTIDE SEQUENCE [LARGE SCALE GENOMIC DNA]</scope>
    <source>
        <strain evidence="4">FJAT-25496</strain>
    </source>
</reference>